<dbReference type="EMBL" id="LR900953">
    <property type="protein sequence ID" value="CAD7247382.1"/>
    <property type="molecule type" value="Genomic_DNA"/>
</dbReference>
<evidence type="ECO:0000313" key="1">
    <source>
        <dbReference type="EMBL" id="CAD7247382.1"/>
    </source>
</evidence>
<dbReference type="EMBL" id="CAJPEV010001436">
    <property type="protein sequence ID" value="CAG0892644.1"/>
    <property type="molecule type" value="Genomic_DNA"/>
</dbReference>
<proteinExistence type="predicted"/>
<evidence type="ECO:0000313" key="2">
    <source>
        <dbReference type="Proteomes" id="UP000677054"/>
    </source>
</evidence>
<protein>
    <submittedName>
        <fullName evidence="1">Uncharacterized protein</fullName>
    </submittedName>
</protein>
<dbReference type="OrthoDB" id="6329445at2759"/>
<keyword evidence="2" id="KW-1185">Reference proteome</keyword>
<gene>
    <name evidence="1" type="ORF">DSTB1V02_LOCUS7213</name>
</gene>
<dbReference type="Proteomes" id="UP000677054">
    <property type="component" value="Unassembled WGS sequence"/>
</dbReference>
<organism evidence="1">
    <name type="scientific">Darwinula stevensoni</name>
    <dbReference type="NCBI Taxonomy" id="69355"/>
    <lineage>
        <taxon>Eukaryota</taxon>
        <taxon>Metazoa</taxon>
        <taxon>Ecdysozoa</taxon>
        <taxon>Arthropoda</taxon>
        <taxon>Crustacea</taxon>
        <taxon>Oligostraca</taxon>
        <taxon>Ostracoda</taxon>
        <taxon>Podocopa</taxon>
        <taxon>Podocopida</taxon>
        <taxon>Darwinulocopina</taxon>
        <taxon>Darwinuloidea</taxon>
        <taxon>Darwinulidae</taxon>
        <taxon>Darwinula</taxon>
    </lineage>
</organism>
<name>A0A7R8XCV8_9CRUS</name>
<accession>A0A7R8XCV8</accession>
<sequence>MDDPLVCYKCAIRPPTRQRGEVIPPCSQFSLAANFSVPCPFSSACFKKTISIPLPSGVLSQIPALPHPSTNHARRPDPPSIWVILLPR</sequence>
<reference evidence="1" key="1">
    <citation type="submission" date="2020-11" db="EMBL/GenBank/DDBJ databases">
        <authorList>
            <person name="Tran Van P."/>
        </authorList>
    </citation>
    <scope>NUCLEOTIDE SEQUENCE</scope>
</reference>
<dbReference type="AlphaFoldDB" id="A0A7R8XCV8"/>